<organism evidence="1 2">
    <name type="scientific">Actinokineospora auranticolor</name>
    <dbReference type="NCBI Taxonomy" id="155976"/>
    <lineage>
        <taxon>Bacteria</taxon>
        <taxon>Bacillati</taxon>
        <taxon>Actinomycetota</taxon>
        <taxon>Actinomycetes</taxon>
        <taxon>Pseudonocardiales</taxon>
        <taxon>Pseudonocardiaceae</taxon>
        <taxon>Actinokineospora</taxon>
    </lineage>
</organism>
<dbReference type="Proteomes" id="UP000239203">
    <property type="component" value="Unassembled WGS sequence"/>
</dbReference>
<dbReference type="AlphaFoldDB" id="A0A2S6GZF5"/>
<accession>A0A2S6GZF5</accession>
<dbReference type="EMBL" id="PTIX01000002">
    <property type="protein sequence ID" value="PPK70588.1"/>
    <property type="molecule type" value="Genomic_DNA"/>
</dbReference>
<evidence type="ECO:0000313" key="2">
    <source>
        <dbReference type="Proteomes" id="UP000239203"/>
    </source>
</evidence>
<reference evidence="1 2" key="1">
    <citation type="submission" date="2018-02" db="EMBL/GenBank/DDBJ databases">
        <title>Genomic Encyclopedia of Archaeal and Bacterial Type Strains, Phase II (KMG-II): from individual species to whole genera.</title>
        <authorList>
            <person name="Goeker M."/>
        </authorList>
    </citation>
    <scope>NUCLEOTIDE SEQUENCE [LARGE SCALE GENOMIC DNA]</scope>
    <source>
        <strain evidence="1 2">YU 961-1</strain>
    </source>
</reference>
<comment type="caution">
    <text evidence="1">The sequence shown here is derived from an EMBL/GenBank/DDBJ whole genome shotgun (WGS) entry which is preliminary data.</text>
</comment>
<dbReference type="OrthoDB" id="3693864at2"/>
<proteinExistence type="predicted"/>
<sequence length="208" mass="22342">MPLPYPPGARALARPPAVEPCPACRAPLGRGYPTCLTCADKVDAHWQADWVALLAATGPDADERDLATTVLRATPGTHPWTCTDWAMRLLPCPACRSELGTGPSCVHCAKSDQARWVWDHTAPAGAITANEHTLRLAVAALRGADHHRDNILAYWRLTLPFLLVGEVPTPVEASRIRVHLLAGLGEDLAEAGSLAEMSTLTPLPWRSA</sequence>
<protein>
    <submittedName>
        <fullName evidence="1">Uncharacterized protein</fullName>
    </submittedName>
</protein>
<name>A0A2S6GZF5_9PSEU</name>
<dbReference type="RefSeq" id="WP_104477638.1">
    <property type="nucleotide sequence ID" value="NZ_CP154825.1"/>
</dbReference>
<gene>
    <name evidence="1" type="ORF">CLV40_102503</name>
</gene>
<evidence type="ECO:0000313" key="1">
    <source>
        <dbReference type="EMBL" id="PPK70588.1"/>
    </source>
</evidence>
<keyword evidence="2" id="KW-1185">Reference proteome</keyword>